<keyword evidence="4" id="KW-0677">Repeat</keyword>
<keyword evidence="9" id="KW-0325">Glycoprotein</keyword>
<feature type="disulfide bond" evidence="10">
    <location>
        <begin position="136"/>
        <end position="200"/>
    </location>
</feature>
<feature type="domain" description="SRCR" evidence="12">
    <location>
        <begin position="328"/>
        <end position="399"/>
    </location>
</feature>
<dbReference type="InterPro" id="IPR001190">
    <property type="entry name" value="SRCR"/>
</dbReference>
<feature type="disulfide bond" evidence="10">
    <location>
        <begin position="69"/>
        <end position="79"/>
    </location>
</feature>
<dbReference type="InterPro" id="IPR036772">
    <property type="entry name" value="SRCR-like_dom_sf"/>
</dbReference>
<sequence>MLLRNGASENEGILGIYHGGVWGTICNDDSFSHIEALVACRHLGYDMVTRFATSITPGWGVIQLDAVSCYGYELTLGNCAHGEWGNPSSSCTYDTDVWLSCENKPAEHGAVRLVDGFTSSQGRVEYYDDGQWSTICDTVGDLRKATVVCRQLGYLTASEAFGGSYFGSGSSDQPIDAVSCHGYEAAFEDCDHRVFSPENCEYHENDAGVICNDQAYEGDLRLVNGLDYTEGRLEIFHDNQWGSICDTNWFGDDATVACRQMGLGNVKYAYQDYGQGQGPVHLDDVECSGTEMYITTCQKGDWGVNNCGHDSDVGMSCFLFEEPEDDSVRLTGGTSFKEGRVEVYHDYAWYSVCRDTSWGQVDAQVICNERELELESEDEDFGPGLYPGIISHVDCVGTEIAPSEGDIRLRDGQTFDAGRLEIYHNAVWGFICRTNWEMSEAKVACRQLGYDHVLQARLSTDYISRPVHLDNIQCEGDEERLVDCEHDPWGDVNCTASYGVGISCSETPVEEHLEGWAITFIVIVVMVLVFGVIYIINIIYKHRVEYGVACFGGFIGLCSECGDCSD</sequence>
<evidence type="ECO:0000256" key="1">
    <source>
        <dbReference type="ARBA" id="ARBA00004167"/>
    </source>
</evidence>
<dbReference type="Pfam" id="PF00530">
    <property type="entry name" value="SRCR"/>
    <property type="match status" value="5"/>
</dbReference>
<keyword evidence="7 10" id="KW-1015">Disulfide bond</keyword>
<feature type="domain" description="SRCR" evidence="12">
    <location>
        <begin position="111"/>
        <end position="212"/>
    </location>
</feature>
<keyword evidence="14" id="KW-1185">Reference proteome</keyword>
<evidence type="ECO:0000256" key="4">
    <source>
        <dbReference type="ARBA" id="ARBA00022737"/>
    </source>
</evidence>
<name>A0A7M7NVE8_STRPU</name>
<dbReference type="FunFam" id="3.10.250.10:FF:000011">
    <property type="entry name" value="Scavenger receptor class A member 5"/>
    <property type="match status" value="1"/>
</dbReference>
<keyword evidence="3" id="KW-0732">Signal</keyword>
<comment type="subcellular location">
    <subcellularLocation>
        <location evidence="1">Membrane</location>
        <topology evidence="1">Single-pass membrane protein</topology>
    </subcellularLocation>
</comment>
<proteinExistence type="predicted"/>
<evidence type="ECO:0000256" key="8">
    <source>
        <dbReference type="ARBA" id="ARBA00023170"/>
    </source>
</evidence>
<accession>A0A7M7NVE8</accession>
<evidence type="ECO:0000256" key="5">
    <source>
        <dbReference type="ARBA" id="ARBA00022989"/>
    </source>
</evidence>
<dbReference type="EnsemblMetazoa" id="XM_030986430">
    <property type="protein sequence ID" value="XP_030842290"/>
    <property type="gene ID" value="LOC593292"/>
</dbReference>
<dbReference type="PRINTS" id="PR00258">
    <property type="entry name" value="SPERACTRCPTR"/>
</dbReference>
<reference evidence="14" key="1">
    <citation type="submission" date="2015-02" db="EMBL/GenBank/DDBJ databases">
        <title>Genome sequencing for Strongylocentrotus purpuratus.</title>
        <authorList>
            <person name="Murali S."/>
            <person name="Liu Y."/>
            <person name="Vee V."/>
            <person name="English A."/>
            <person name="Wang M."/>
            <person name="Skinner E."/>
            <person name="Han Y."/>
            <person name="Muzny D.M."/>
            <person name="Worley K.C."/>
            <person name="Gibbs R.A."/>
        </authorList>
    </citation>
    <scope>NUCLEOTIDE SEQUENCE</scope>
</reference>
<evidence type="ECO:0000313" key="14">
    <source>
        <dbReference type="Proteomes" id="UP000007110"/>
    </source>
</evidence>
<feature type="domain" description="SRCR" evidence="12">
    <location>
        <begin position="1"/>
        <end position="102"/>
    </location>
</feature>
<feature type="disulfide bond" evidence="10">
    <location>
        <begin position="474"/>
        <end position="484"/>
    </location>
</feature>
<dbReference type="OMA" id="CEGHEND"/>
<evidence type="ECO:0000256" key="11">
    <source>
        <dbReference type="SAM" id="Phobius"/>
    </source>
</evidence>
<dbReference type="AlphaFoldDB" id="A0A7M7NVE8"/>
<dbReference type="PROSITE" id="PS00420">
    <property type="entry name" value="SRCR_1"/>
    <property type="match status" value="2"/>
</dbReference>
<keyword evidence="5 11" id="KW-1133">Transmembrane helix</keyword>
<evidence type="ECO:0000256" key="7">
    <source>
        <dbReference type="ARBA" id="ARBA00023157"/>
    </source>
</evidence>
<dbReference type="SMART" id="SM00202">
    <property type="entry name" value="SR"/>
    <property type="match status" value="5"/>
</dbReference>
<keyword evidence="2 11" id="KW-0812">Transmembrane</keyword>
<dbReference type="RefSeq" id="XP_030842290.1">
    <property type="nucleotide sequence ID" value="XM_030986430.1"/>
</dbReference>
<comment type="caution">
    <text evidence="10">Lacks conserved residue(s) required for the propagation of feature annotation.</text>
</comment>
<dbReference type="PANTHER" id="PTHR48071">
    <property type="entry name" value="SRCR DOMAIN-CONTAINING PROTEIN"/>
    <property type="match status" value="1"/>
</dbReference>
<feature type="domain" description="SRCR" evidence="12">
    <location>
        <begin position="407"/>
        <end position="505"/>
    </location>
</feature>
<keyword evidence="8" id="KW-0675">Receptor</keyword>
<feature type="disulfide bond" evidence="10">
    <location>
        <begin position="287"/>
        <end position="297"/>
    </location>
</feature>
<evidence type="ECO:0000256" key="10">
    <source>
        <dbReference type="PROSITE-ProRule" id="PRU00196"/>
    </source>
</evidence>
<feature type="disulfide bond" evidence="10">
    <location>
        <begin position="180"/>
        <end position="190"/>
    </location>
</feature>
<evidence type="ECO:0000256" key="6">
    <source>
        <dbReference type="ARBA" id="ARBA00023136"/>
    </source>
</evidence>
<dbReference type="FunFam" id="3.10.250.10:FF:000007">
    <property type="entry name" value="Soluble scavenger receptor cysteine-rich domain-containing protein SSC5D"/>
    <property type="match status" value="1"/>
</dbReference>
<dbReference type="OrthoDB" id="5857313at2759"/>
<dbReference type="FunFam" id="3.10.250.10:FF:000016">
    <property type="entry name" value="Scavenger receptor cysteine-rich protein type 12"/>
    <property type="match status" value="1"/>
</dbReference>
<dbReference type="InParanoid" id="A0A7M7NVE8"/>
<feature type="transmembrane region" description="Helical" evidence="11">
    <location>
        <begin position="515"/>
        <end position="536"/>
    </location>
</feature>
<dbReference type="GeneID" id="593292"/>
<feature type="domain" description="SRCR" evidence="12">
    <location>
        <begin position="220"/>
        <end position="318"/>
    </location>
</feature>
<organism evidence="13 14">
    <name type="scientific">Strongylocentrotus purpuratus</name>
    <name type="common">Purple sea urchin</name>
    <dbReference type="NCBI Taxonomy" id="7668"/>
    <lineage>
        <taxon>Eukaryota</taxon>
        <taxon>Metazoa</taxon>
        <taxon>Echinodermata</taxon>
        <taxon>Eleutherozoa</taxon>
        <taxon>Echinozoa</taxon>
        <taxon>Echinoidea</taxon>
        <taxon>Euechinoidea</taxon>
        <taxon>Echinacea</taxon>
        <taxon>Camarodonta</taxon>
        <taxon>Echinidea</taxon>
        <taxon>Strongylocentrotidae</taxon>
        <taxon>Strongylocentrotus</taxon>
    </lineage>
</organism>
<reference evidence="13" key="2">
    <citation type="submission" date="2021-01" db="UniProtKB">
        <authorList>
            <consortium name="EnsemblMetazoa"/>
        </authorList>
    </citation>
    <scope>IDENTIFICATION</scope>
</reference>
<dbReference type="PROSITE" id="PS50287">
    <property type="entry name" value="SRCR_2"/>
    <property type="match status" value="5"/>
</dbReference>
<dbReference type="GO" id="GO:0016020">
    <property type="term" value="C:membrane"/>
    <property type="evidence" value="ECO:0007669"/>
    <property type="project" value="UniProtKB-SubCell"/>
</dbReference>
<evidence type="ECO:0000259" key="12">
    <source>
        <dbReference type="PROSITE" id="PS50287"/>
    </source>
</evidence>
<dbReference type="Proteomes" id="UP000007110">
    <property type="component" value="Unassembled WGS sequence"/>
</dbReference>
<evidence type="ECO:0000256" key="9">
    <source>
        <dbReference type="ARBA" id="ARBA00023180"/>
    </source>
</evidence>
<evidence type="ECO:0000256" key="2">
    <source>
        <dbReference type="ARBA" id="ARBA00022692"/>
    </source>
</evidence>
<dbReference type="PANTHER" id="PTHR48071:SF28">
    <property type="entry name" value="SRCR DOMAIN-CONTAINING PROTEIN"/>
    <property type="match status" value="1"/>
</dbReference>
<dbReference type="KEGG" id="spu:593292"/>
<evidence type="ECO:0000256" key="3">
    <source>
        <dbReference type="ARBA" id="ARBA00022729"/>
    </source>
</evidence>
<evidence type="ECO:0000313" key="13">
    <source>
        <dbReference type="EnsemblMetazoa" id="XP_030842290"/>
    </source>
</evidence>
<keyword evidence="6 11" id="KW-0472">Membrane</keyword>
<dbReference type="Gene3D" id="3.10.250.10">
    <property type="entry name" value="SRCR-like domain"/>
    <property type="match status" value="5"/>
</dbReference>
<protein>
    <recommendedName>
        <fullName evidence="12">SRCR domain-containing protein</fullName>
    </recommendedName>
</protein>
<feature type="disulfide bond" evidence="10">
    <location>
        <begin position="40"/>
        <end position="101"/>
    </location>
</feature>
<dbReference type="SUPFAM" id="SSF56487">
    <property type="entry name" value="SRCR-like"/>
    <property type="match status" value="5"/>
</dbReference>
<dbReference type="FunFam" id="3.10.250.10:FF:000005">
    <property type="entry name" value="Neurotrypsin isoform A"/>
    <property type="match status" value="1"/>
</dbReference>